<proteinExistence type="predicted"/>
<organism evidence="1 2">
    <name type="scientific">Panagrolaimus sp. ES5</name>
    <dbReference type="NCBI Taxonomy" id="591445"/>
    <lineage>
        <taxon>Eukaryota</taxon>
        <taxon>Metazoa</taxon>
        <taxon>Ecdysozoa</taxon>
        <taxon>Nematoda</taxon>
        <taxon>Chromadorea</taxon>
        <taxon>Rhabditida</taxon>
        <taxon>Tylenchina</taxon>
        <taxon>Panagrolaimomorpha</taxon>
        <taxon>Panagrolaimoidea</taxon>
        <taxon>Panagrolaimidae</taxon>
        <taxon>Panagrolaimus</taxon>
    </lineage>
</organism>
<reference evidence="2" key="1">
    <citation type="submission" date="2022-11" db="UniProtKB">
        <authorList>
            <consortium name="WormBaseParasite"/>
        </authorList>
    </citation>
    <scope>IDENTIFICATION</scope>
</reference>
<sequence>MQGEPMQNVGDLVPQPGQPHQFAQIYFLDAEQALENREHDLKKLQERGYKGKIGSLKTVIGLIESMLRKYHPMVQQFKTMKERLQEAEARYLAENKEVKMLYFVWEDPKQEGSGGAHVGTLNRPTVDGQVFSIFKSDDGEVPPNGIYFGYDKDGSNHLRQVPKYSGRVDAAAYPLIFVFGQPGWTPGIKKIIPNGNNLDTEVDETENEEKDSNENDDDDDETENEEKEDLNENDDEEN</sequence>
<accession>A0AC34GJ00</accession>
<evidence type="ECO:0000313" key="1">
    <source>
        <dbReference type="Proteomes" id="UP000887579"/>
    </source>
</evidence>
<dbReference type="Proteomes" id="UP000887579">
    <property type="component" value="Unplaced"/>
</dbReference>
<name>A0AC34GJ00_9BILA</name>
<protein>
    <submittedName>
        <fullName evidence="2">Uncharacterized protein</fullName>
    </submittedName>
</protein>
<evidence type="ECO:0000313" key="2">
    <source>
        <dbReference type="WBParaSite" id="ES5_v2.g29618.t1"/>
    </source>
</evidence>
<dbReference type="WBParaSite" id="ES5_v2.g29618.t1">
    <property type="protein sequence ID" value="ES5_v2.g29618.t1"/>
    <property type="gene ID" value="ES5_v2.g29618"/>
</dbReference>